<proteinExistence type="predicted"/>
<dbReference type="PANTHER" id="PTHR38449:SF1">
    <property type="entry name" value="REGULATORY PROTEIN SSL2874-RELATED"/>
    <property type="match status" value="1"/>
</dbReference>
<evidence type="ECO:0000313" key="1">
    <source>
        <dbReference type="EMBL" id="SDI83613.1"/>
    </source>
</evidence>
<keyword evidence="2" id="KW-1185">Reference proteome</keyword>
<accession>A0A1G8NTV8</accession>
<dbReference type="Proteomes" id="UP000198853">
    <property type="component" value="Unassembled WGS sequence"/>
</dbReference>
<dbReference type="InterPro" id="IPR007169">
    <property type="entry name" value="RemA-like"/>
</dbReference>
<organism evidence="1 2">
    <name type="scientific">Natribacillus halophilus</name>
    <dbReference type="NCBI Taxonomy" id="549003"/>
    <lineage>
        <taxon>Bacteria</taxon>
        <taxon>Bacillati</taxon>
        <taxon>Bacillota</taxon>
        <taxon>Bacilli</taxon>
        <taxon>Bacillales</taxon>
        <taxon>Bacillaceae</taxon>
        <taxon>Natribacillus</taxon>
    </lineage>
</organism>
<sequence>MKPYLNIGYGNTVMTDRILRMEETTDASVRRIMRKEQDENRLVDGTAGNKTHTLIFMDSGHVVASAMRKNRLIRRLNGKRPDPAGEAKKNQD</sequence>
<protein>
    <recommendedName>
        <fullName evidence="3">Regulatory protein</fullName>
    </recommendedName>
</protein>
<dbReference type="AlphaFoldDB" id="A0A1G8NTV8"/>
<evidence type="ECO:0008006" key="3">
    <source>
        <dbReference type="Google" id="ProtNLM"/>
    </source>
</evidence>
<gene>
    <name evidence="1" type="ORF">SAMN04488123_10727</name>
</gene>
<dbReference type="PANTHER" id="PTHR38449">
    <property type="entry name" value="REGULATORY PROTEIN TM_1690-RELATED"/>
    <property type="match status" value="1"/>
</dbReference>
<dbReference type="OrthoDB" id="5432174at2"/>
<evidence type="ECO:0000313" key="2">
    <source>
        <dbReference type="Proteomes" id="UP000198853"/>
    </source>
</evidence>
<dbReference type="Pfam" id="PF04025">
    <property type="entry name" value="RemA-like"/>
    <property type="match status" value="1"/>
</dbReference>
<dbReference type="RefSeq" id="WP_090398236.1">
    <property type="nucleotide sequence ID" value="NZ_FNEN01000007.1"/>
</dbReference>
<dbReference type="EMBL" id="FNEN01000007">
    <property type="protein sequence ID" value="SDI83613.1"/>
    <property type="molecule type" value="Genomic_DNA"/>
</dbReference>
<name>A0A1G8NTV8_9BACI</name>
<reference evidence="1 2" key="1">
    <citation type="submission" date="2016-10" db="EMBL/GenBank/DDBJ databases">
        <authorList>
            <person name="de Groot N.N."/>
        </authorList>
    </citation>
    <scope>NUCLEOTIDE SEQUENCE [LARGE SCALE GENOMIC DNA]</scope>
    <source>
        <strain evidence="1 2">DSM 21771</strain>
    </source>
</reference>